<dbReference type="InterPro" id="IPR036291">
    <property type="entry name" value="NAD(P)-bd_dom_sf"/>
</dbReference>
<gene>
    <name evidence="4" type="ORF">A4R26_08755</name>
</gene>
<protein>
    <submittedName>
        <fullName evidence="4">Short-chain dehydrogenase</fullName>
    </submittedName>
</protein>
<name>A0A1V9EHH3_9BACT</name>
<dbReference type="EMBL" id="LWBP01000254">
    <property type="protein sequence ID" value="OQP45587.1"/>
    <property type="molecule type" value="Genomic_DNA"/>
</dbReference>
<evidence type="ECO:0000313" key="5">
    <source>
        <dbReference type="Proteomes" id="UP000192276"/>
    </source>
</evidence>
<sequence length="275" mass="30326">MSYFSNKTVWITGASSGIGEALTYELVKQGANVIISSRREEELKRVQQQACQNGLSGQTGASNVYVLPLDLEAAGSFPAKVQEAIGAFAQIDIMIHNGGISQRSKVKDTLPAVQRKVMEVDYFSYIELTRLLLPHMQQRKTGHIIAISSVMGKIGTPMRSAYAAAKHALHGFFDCLRAEVWRDNIKVTLIMPGYIRTQVSLNAVTASGGKLNELGKNIGNGYPAGKTAQQILKAIRKGKFEKYVGRPLSQEWMAIHLMRLFPTLAFKIFRNAVPE</sequence>
<keyword evidence="2" id="KW-0560">Oxidoreductase</keyword>
<evidence type="ECO:0000313" key="4">
    <source>
        <dbReference type="EMBL" id="OQP45587.1"/>
    </source>
</evidence>
<dbReference type="Pfam" id="PF00106">
    <property type="entry name" value="adh_short"/>
    <property type="match status" value="1"/>
</dbReference>
<dbReference type="PRINTS" id="PR00080">
    <property type="entry name" value="SDRFAMILY"/>
</dbReference>
<dbReference type="Gene3D" id="3.40.50.720">
    <property type="entry name" value="NAD(P)-binding Rossmann-like Domain"/>
    <property type="match status" value="1"/>
</dbReference>
<comment type="caution">
    <text evidence="4">The sequence shown here is derived from an EMBL/GenBank/DDBJ whole genome shotgun (WGS) entry which is preliminary data.</text>
</comment>
<dbReference type="SUPFAM" id="SSF51735">
    <property type="entry name" value="NAD(P)-binding Rossmann-fold domains"/>
    <property type="match status" value="1"/>
</dbReference>
<organism evidence="4 5">
    <name type="scientific">Niastella populi</name>
    <dbReference type="NCBI Taxonomy" id="550983"/>
    <lineage>
        <taxon>Bacteria</taxon>
        <taxon>Pseudomonadati</taxon>
        <taxon>Bacteroidota</taxon>
        <taxon>Chitinophagia</taxon>
        <taxon>Chitinophagales</taxon>
        <taxon>Chitinophagaceae</taxon>
        <taxon>Niastella</taxon>
    </lineage>
</organism>
<dbReference type="OrthoDB" id="822355at2"/>
<dbReference type="GO" id="GO:0016491">
    <property type="term" value="F:oxidoreductase activity"/>
    <property type="evidence" value="ECO:0007669"/>
    <property type="project" value="UniProtKB-KW"/>
</dbReference>
<proteinExistence type="inferred from homology"/>
<dbReference type="AlphaFoldDB" id="A0A1V9EHH3"/>
<comment type="similarity">
    <text evidence="1 3">Belongs to the short-chain dehydrogenases/reductases (SDR) family.</text>
</comment>
<dbReference type="CDD" id="cd05332">
    <property type="entry name" value="11beta-HSD1_like_SDR_c"/>
    <property type="match status" value="1"/>
</dbReference>
<dbReference type="PRINTS" id="PR00081">
    <property type="entry name" value="GDHRDH"/>
</dbReference>
<dbReference type="STRING" id="550983.A4R26_08755"/>
<evidence type="ECO:0000256" key="3">
    <source>
        <dbReference type="RuleBase" id="RU000363"/>
    </source>
</evidence>
<evidence type="ECO:0000256" key="1">
    <source>
        <dbReference type="ARBA" id="ARBA00006484"/>
    </source>
</evidence>
<dbReference type="RefSeq" id="WP_081171160.1">
    <property type="nucleotide sequence ID" value="NZ_LWBP01000254.1"/>
</dbReference>
<accession>A0A1V9EHH3</accession>
<reference evidence="5" key="1">
    <citation type="submission" date="2016-04" db="EMBL/GenBank/DDBJ databases">
        <authorList>
            <person name="Chen L."/>
            <person name="Zhuang W."/>
            <person name="Wang G."/>
        </authorList>
    </citation>
    <scope>NUCLEOTIDE SEQUENCE [LARGE SCALE GENOMIC DNA]</scope>
    <source>
        <strain evidence="5">208</strain>
    </source>
</reference>
<dbReference type="PANTHER" id="PTHR44196:SF1">
    <property type="entry name" value="DEHYDROGENASE_REDUCTASE SDR FAMILY MEMBER 7B"/>
    <property type="match status" value="1"/>
</dbReference>
<dbReference type="PANTHER" id="PTHR44196">
    <property type="entry name" value="DEHYDROGENASE/REDUCTASE SDR FAMILY MEMBER 7B"/>
    <property type="match status" value="1"/>
</dbReference>
<evidence type="ECO:0000256" key="2">
    <source>
        <dbReference type="ARBA" id="ARBA00023002"/>
    </source>
</evidence>
<dbReference type="GO" id="GO:0016020">
    <property type="term" value="C:membrane"/>
    <property type="evidence" value="ECO:0007669"/>
    <property type="project" value="TreeGrafter"/>
</dbReference>
<dbReference type="InterPro" id="IPR020904">
    <property type="entry name" value="Sc_DH/Rdtase_CS"/>
</dbReference>
<dbReference type="InterPro" id="IPR002347">
    <property type="entry name" value="SDR_fam"/>
</dbReference>
<keyword evidence="5" id="KW-1185">Reference proteome</keyword>
<dbReference type="PROSITE" id="PS00061">
    <property type="entry name" value="ADH_SHORT"/>
    <property type="match status" value="1"/>
</dbReference>
<dbReference type="Proteomes" id="UP000192276">
    <property type="component" value="Unassembled WGS sequence"/>
</dbReference>